<keyword evidence="1" id="KW-1133">Transmembrane helix</keyword>
<proteinExistence type="predicted"/>
<reference evidence="2 3" key="1">
    <citation type="journal article" date="2016" name="Nat. Commun.">
        <title>Thousands of microbial genomes shed light on interconnected biogeochemical processes in an aquifer system.</title>
        <authorList>
            <person name="Anantharaman K."/>
            <person name="Brown C.T."/>
            <person name="Hug L.A."/>
            <person name="Sharon I."/>
            <person name="Castelle C.J."/>
            <person name="Probst A.J."/>
            <person name="Thomas B.C."/>
            <person name="Singh A."/>
            <person name="Wilkins M.J."/>
            <person name="Karaoz U."/>
            <person name="Brodie E.L."/>
            <person name="Williams K.H."/>
            <person name="Hubbard S.S."/>
            <person name="Banfield J.F."/>
        </authorList>
    </citation>
    <scope>NUCLEOTIDE SEQUENCE [LARGE SCALE GENOMIC DNA]</scope>
</reference>
<dbReference type="Pfam" id="PF12666">
    <property type="entry name" value="PrgI"/>
    <property type="match status" value="1"/>
</dbReference>
<name>A0A1G1ZPR0_9BACT</name>
<evidence type="ECO:0000256" key="1">
    <source>
        <dbReference type="SAM" id="Phobius"/>
    </source>
</evidence>
<dbReference type="InterPro" id="IPR024414">
    <property type="entry name" value="Uncharacterised_PrgI"/>
</dbReference>
<dbReference type="EMBL" id="MHJJ01000007">
    <property type="protein sequence ID" value="OGY65730.1"/>
    <property type="molecule type" value="Genomic_DNA"/>
</dbReference>
<evidence type="ECO:0008006" key="4">
    <source>
        <dbReference type="Google" id="ProtNLM"/>
    </source>
</evidence>
<dbReference type="AlphaFoldDB" id="A0A1G1ZPR0"/>
<keyword evidence="1" id="KW-0812">Transmembrane</keyword>
<dbReference type="Proteomes" id="UP000177942">
    <property type="component" value="Unassembled WGS sequence"/>
</dbReference>
<accession>A0A1G1ZPR0</accession>
<gene>
    <name evidence="2" type="ORF">A3A16_03910</name>
</gene>
<keyword evidence="1" id="KW-0472">Membrane</keyword>
<dbReference type="STRING" id="1798407.A3A16_03910"/>
<feature type="transmembrane region" description="Helical" evidence="1">
    <location>
        <begin position="20"/>
        <end position="39"/>
    </location>
</feature>
<feature type="transmembrane region" description="Helical" evidence="1">
    <location>
        <begin position="45"/>
        <end position="64"/>
    </location>
</feature>
<evidence type="ECO:0000313" key="2">
    <source>
        <dbReference type="EMBL" id="OGY65730.1"/>
    </source>
</evidence>
<evidence type="ECO:0000313" key="3">
    <source>
        <dbReference type="Proteomes" id="UP000177942"/>
    </source>
</evidence>
<sequence length="162" mass="18901">MAQFQVPQFIEIEDKIVGPLTLRQFLYLAAAGILSFLLFFVLQTWLWFIVAALFGSTAAVLAFAKYNGRPISTLVKSAFSYLWQPKFYLWQRTEAAPQRPLLEAQPIAKSPLQNLWLRLTTSTQALTKREKTFRPPERLEKKFELFRKLTGEREAARRIDYR</sequence>
<organism evidence="2 3">
    <name type="scientific">Candidatus Harrisonbacteria bacterium RIFCSPLOWO2_01_FULL_44_18</name>
    <dbReference type="NCBI Taxonomy" id="1798407"/>
    <lineage>
        <taxon>Bacteria</taxon>
        <taxon>Candidatus Harrisoniibacteriota</taxon>
    </lineage>
</organism>
<comment type="caution">
    <text evidence="2">The sequence shown here is derived from an EMBL/GenBank/DDBJ whole genome shotgun (WGS) entry which is preliminary data.</text>
</comment>
<protein>
    <recommendedName>
        <fullName evidence="4">PrgI family protein</fullName>
    </recommendedName>
</protein>